<protein>
    <recommendedName>
        <fullName evidence="3">DUF7728 domain-containing protein</fullName>
    </recommendedName>
</protein>
<dbReference type="Proteomes" id="UP000309340">
    <property type="component" value="Unassembled WGS sequence"/>
</dbReference>
<keyword evidence="2" id="KW-1133">Transmembrane helix</keyword>
<proteinExistence type="predicted"/>
<dbReference type="OrthoDB" id="5409353at2759"/>
<evidence type="ECO:0000313" key="4">
    <source>
        <dbReference type="EMBL" id="TKA80904.1"/>
    </source>
</evidence>
<dbReference type="AlphaFoldDB" id="A0A4U0XT97"/>
<feature type="transmembrane region" description="Helical" evidence="2">
    <location>
        <begin position="365"/>
        <end position="398"/>
    </location>
</feature>
<reference evidence="4 5" key="1">
    <citation type="submission" date="2017-03" db="EMBL/GenBank/DDBJ databases">
        <title>Genomes of endolithic fungi from Antarctica.</title>
        <authorList>
            <person name="Coleine C."/>
            <person name="Masonjones S."/>
            <person name="Stajich J.E."/>
        </authorList>
    </citation>
    <scope>NUCLEOTIDE SEQUENCE [LARGE SCALE GENOMIC DNA]</scope>
    <source>
        <strain evidence="4 5">CCFEE 5184</strain>
    </source>
</reference>
<dbReference type="PANTHER" id="PTHR40622:SF1">
    <property type="match status" value="1"/>
</dbReference>
<evidence type="ECO:0000259" key="3">
    <source>
        <dbReference type="Pfam" id="PF24854"/>
    </source>
</evidence>
<keyword evidence="2" id="KW-0472">Membrane</keyword>
<evidence type="ECO:0000256" key="1">
    <source>
        <dbReference type="SAM" id="MobiDB-lite"/>
    </source>
</evidence>
<feature type="region of interest" description="Disordered" evidence="1">
    <location>
        <begin position="419"/>
        <end position="462"/>
    </location>
</feature>
<sequence length="462" mass="50834">MHTHTHTHLFRPTNKHQRNQLLITTTMFSRTVGIAALGALSASALILPPGVARAGETLELAATTFVDPKAQSIIIPCSACAFPTAQDSADTDDALFWIQGGANSLLLDFSVSEDGEHLLLGGADLYSPRHLPSLPLSTIQVKQIPSYGVQTDITAGKDRSADLKVTEFRLMETKTKILSQDADRLVVLRLQITSLEAKEMSLDEVEVKLLETGVGELLIMQITNAPGSPGDILEDLLPTMEDSPPPPSFRHHPHGAPHDVSPKECRMLPAPLCKLRNVLESKIDAAMGPPHRFRKHGGGCRGRPGGPNPLPDHIKPPFMRPGEEQRAKHPHGRPHHMRPHGAHHGHHRHGRFWQHHFLHTFAKGMVAVLIPVMAGITVGMTVSLLGLVFGRLISFLWIKLVRGGRRGYASVALEEAVVADEEEEEEEEEEEGKMMVAEMEAPPLYENAPAYEEVEEKKEQQQ</sequence>
<feature type="domain" description="DUF7728" evidence="3">
    <location>
        <begin position="70"/>
        <end position="223"/>
    </location>
</feature>
<dbReference type="InterPro" id="IPR056145">
    <property type="entry name" value="DUF7728"/>
</dbReference>
<dbReference type="Pfam" id="PF24854">
    <property type="entry name" value="DUF7728"/>
    <property type="match status" value="1"/>
</dbReference>
<feature type="compositionally biased region" description="Acidic residues" evidence="1">
    <location>
        <begin position="419"/>
        <end position="431"/>
    </location>
</feature>
<feature type="transmembrane region" description="Helical" evidence="2">
    <location>
        <begin position="21"/>
        <end position="47"/>
    </location>
</feature>
<feature type="region of interest" description="Disordered" evidence="1">
    <location>
        <begin position="288"/>
        <end position="348"/>
    </location>
</feature>
<dbReference type="PANTHER" id="PTHR40622">
    <property type="match status" value="1"/>
</dbReference>
<name>A0A4U0XT97_9PEZI</name>
<keyword evidence="2" id="KW-0812">Transmembrane</keyword>
<dbReference type="EMBL" id="NAJQ01000061">
    <property type="protein sequence ID" value="TKA80904.1"/>
    <property type="molecule type" value="Genomic_DNA"/>
</dbReference>
<accession>A0A4U0XT97</accession>
<evidence type="ECO:0000256" key="2">
    <source>
        <dbReference type="SAM" id="Phobius"/>
    </source>
</evidence>
<keyword evidence="5" id="KW-1185">Reference proteome</keyword>
<organism evidence="4 5">
    <name type="scientific">Friedmanniomyces simplex</name>
    <dbReference type="NCBI Taxonomy" id="329884"/>
    <lineage>
        <taxon>Eukaryota</taxon>
        <taxon>Fungi</taxon>
        <taxon>Dikarya</taxon>
        <taxon>Ascomycota</taxon>
        <taxon>Pezizomycotina</taxon>
        <taxon>Dothideomycetes</taxon>
        <taxon>Dothideomycetidae</taxon>
        <taxon>Mycosphaerellales</taxon>
        <taxon>Teratosphaeriaceae</taxon>
        <taxon>Friedmanniomyces</taxon>
    </lineage>
</organism>
<feature type="region of interest" description="Disordered" evidence="1">
    <location>
        <begin position="240"/>
        <end position="261"/>
    </location>
</feature>
<comment type="caution">
    <text evidence="4">The sequence shown here is derived from an EMBL/GenBank/DDBJ whole genome shotgun (WGS) entry which is preliminary data.</text>
</comment>
<evidence type="ECO:0000313" key="5">
    <source>
        <dbReference type="Proteomes" id="UP000309340"/>
    </source>
</evidence>
<gene>
    <name evidence="4" type="ORF">B0A55_01683</name>
</gene>
<feature type="compositionally biased region" description="Basic residues" evidence="1">
    <location>
        <begin position="328"/>
        <end position="348"/>
    </location>
</feature>